<dbReference type="KEGG" id="ggr:HKW67_16915"/>
<sequence length="445" mass="47896">MSDIMSHKQWMSLTHGGYTSVRSSQLKAVDTALAKYDGKPTDANKAAVTAALLKWIQSKGAAWKSSERNKKQGVEILHHQLMGTGGVKLSGAEMVGLSHVRDESRAIVHDLFAGKQLQWRSEFKAKLGQQKIGVTLGVGGALYGANTLSNGAIRNAPSTIKTAVLGSSGGPSMAEEIYRTVVPPEILADVTFEVTKLMPTFMKDLAASVTPWVGLITTGGGVVLSGVKALRGQWRAQWAEYHIEGSLARAEPSVALRQIHLILERERNLEVTGMGIGLAEFGGKLAGVLADGGTATNVAIGLAASVTKLLNIVRIIVRDVLERNAANAKMKGQVDVSVFEACPIVGAYLLCCAPTSVIVNSIFDNQFGAKGWQSQVENAVTRHLVPLKVQAQRLVTEHRFWIPELYRHHGVLEVNSKKLKEMMERKGKTGMVGFGSDNMPASLRS</sequence>
<accession>A0A6M4ISM2</accession>
<keyword evidence="2" id="KW-1185">Reference proteome</keyword>
<organism evidence="1 2">
    <name type="scientific">Gemmatimonas groenlandica</name>
    <dbReference type="NCBI Taxonomy" id="2732249"/>
    <lineage>
        <taxon>Bacteria</taxon>
        <taxon>Pseudomonadati</taxon>
        <taxon>Gemmatimonadota</taxon>
        <taxon>Gemmatimonadia</taxon>
        <taxon>Gemmatimonadales</taxon>
        <taxon>Gemmatimonadaceae</taxon>
        <taxon>Gemmatimonas</taxon>
    </lineage>
</organism>
<dbReference type="AlphaFoldDB" id="A0A6M4ISM2"/>
<dbReference type="RefSeq" id="WP_171226511.1">
    <property type="nucleotide sequence ID" value="NZ_CP053085.1"/>
</dbReference>
<proteinExistence type="predicted"/>
<dbReference type="Proteomes" id="UP000500938">
    <property type="component" value="Chromosome"/>
</dbReference>
<gene>
    <name evidence="1" type="ORF">HKW67_16915</name>
</gene>
<evidence type="ECO:0000313" key="2">
    <source>
        <dbReference type="Proteomes" id="UP000500938"/>
    </source>
</evidence>
<dbReference type="EMBL" id="CP053085">
    <property type="protein sequence ID" value="QJR37078.1"/>
    <property type="molecule type" value="Genomic_DNA"/>
</dbReference>
<protein>
    <submittedName>
        <fullName evidence="1">Uncharacterized protein</fullName>
    </submittedName>
</protein>
<reference evidence="1 2" key="1">
    <citation type="submission" date="2020-05" db="EMBL/GenBank/DDBJ databases">
        <title>Complete genome sequence of Gemmatimonas greenlandica TET16.</title>
        <authorList>
            <person name="Zeng Y."/>
        </authorList>
    </citation>
    <scope>NUCLEOTIDE SEQUENCE [LARGE SCALE GENOMIC DNA]</scope>
    <source>
        <strain evidence="1 2">TET16</strain>
    </source>
</reference>
<name>A0A6M4ISM2_9BACT</name>
<evidence type="ECO:0000313" key="1">
    <source>
        <dbReference type="EMBL" id="QJR37078.1"/>
    </source>
</evidence>